<gene>
    <name evidence="2" type="ORF">TL08_11840</name>
</gene>
<dbReference type="EMBL" id="CP014859">
    <property type="protein sequence ID" value="AOS63182.1"/>
    <property type="molecule type" value="Genomic_DNA"/>
</dbReference>
<evidence type="ECO:0000313" key="3">
    <source>
        <dbReference type="Proteomes" id="UP000095210"/>
    </source>
</evidence>
<feature type="domain" description="DUF397" evidence="1">
    <location>
        <begin position="9"/>
        <end position="60"/>
    </location>
</feature>
<keyword evidence="3" id="KW-1185">Reference proteome</keyword>
<reference evidence="3" key="1">
    <citation type="submission" date="2016-03" db="EMBL/GenBank/DDBJ databases">
        <title>Complete genome sequence of the type strain Actinoalloteichus hymeniacidonis DSM 45092.</title>
        <authorList>
            <person name="Schaffert L."/>
            <person name="Albersmeier A."/>
            <person name="Winkler A."/>
            <person name="Kalinowski J."/>
            <person name="Zotchev S."/>
            <person name="Ruckert C."/>
        </authorList>
    </citation>
    <scope>NUCLEOTIDE SEQUENCE [LARGE SCALE GENOMIC DNA]</scope>
    <source>
        <strain evidence="3">HPA177(T) (DSM 45092(T))</strain>
    </source>
</reference>
<dbReference type="KEGG" id="ahm:TL08_11840"/>
<dbReference type="Pfam" id="PF04149">
    <property type="entry name" value="DUF397"/>
    <property type="match status" value="1"/>
</dbReference>
<name>A0AAC9MYN8_9PSEU</name>
<dbReference type="RefSeq" id="WP_069848845.1">
    <property type="nucleotide sequence ID" value="NZ_CP014859.1"/>
</dbReference>
<proteinExistence type="predicted"/>
<protein>
    <submittedName>
        <fullName evidence="2">DUF397 family protein</fullName>
    </submittedName>
</protein>
<accession>A0AAC9MYN8</accession>
<evidence type="ECO:0000313" key="2">
    <source>
        <dbReference type="EMBL" id="AOS63182.1"/>
    </source>
</evidence>
<dbReference type="InterPro" id="IPR007278">
    <property type="entry name" value="DUF397"/>
</dbReference>
<dbReference type="Proteomes" id="UP000095210">
    <property type="component" value="Chromosome"/>
</dbReference>
<sequence length="71" mass="7585">MDTSTRVSGWRKSSRSANNGTCVELAWVGDAQAIRDSKAPGAGALALTPSQSADFFTSVKAGRFDRPRRGR</sequence>
<dbReference type="AlphaFoldDB" id="A0AAC9MYN8"/>
<organism evidence="2 3">
    <name type="scientific">Actinoalloteichus hymeniacidonis</name>
    <dbReference type="NCBI Taxonomy" id="340345"/>
    <lineage>
        <taxon>Bacteria</taxon>
        <taxon>Bacillati</taxon>
        <taxon>Actinomycetota</taxon>
        <taxon>Actinomycetes</taxon>
        <taxon>Pseudonocardiales</taxon>
        <taxon>Pseudonocardiaceae</taxon>
        <taxon>Actinoalloteichus</taxon>
    </lineage>
</organism>
<evidence type="ECO:0000259" key="1">
    <source>
        <dbReference type="Pfam" id="PF04149"/>
    </source>
</evidence>